<dbReference type="OrthoDB" id="10437883at2759"/>
<evidence type="ECO:0000256" key="1">
    <source>
        <dbReference type="SAM" id="Phobius"/>
    </source>
</evidence>
<feature type="transmembrane region" description="Helical" evidence="1">
    <location>
        <begin position="128"/>
        <end position="150"/>
    </location>
</feature>
<sequence length="151" mass="16878">MSAICCCFYPFVSETSRLDWVSEADKGRVGIPSIVSRTKKSAKKRDGFEGGSVAFETRIVFPRGMGEDARLLASFIIRADSTEITVDRSRFASLSHPISSFLFFLVEIHVPNPQTTIGKWILGGISRFVFLIFLSFYEAIVSSAVFLVFYI</sequence>
<protein>
    <submittedName>
        <fullName evidence="2">Uncharacterized protein</fullName>
    </submittedName>
</protein>
<evidence type="ECO:0000313" key="3">
    <source>
        <dbReference type="Proteomes" id="UP001055439"/>
    </source>
</evidence>
<dbReference type="EMBL" id="CP097505">
    <property type="protein sequence ID" value="URD93169.1"/>
    <property type="molecule type" value="Genomic_DNA"/>
</dbReference>
<accession>A0A9E7FBB1</accession>
<gene>
    <name evidence="2" type="ORF">MUK42_37583</name>
</gene>
<dbReference type="AlphaFoldDB" id="A0A9E7FBB1"/>
<name>A0A9E7FBB1_9LILI</name>
<proteinExistence type="predicted"/>
<keyword evidence="1" id="KW-0812">Transmembrane</keyword>
<dbReference type="Proteomes" id="UP001055439">
    <property type="component" value="Chromosome 3"/>
</dbReference>
<reference evidence="2" key="1">
    <citation type="submission" date="2022-05" db="EMBL/GenBank/DDBJ databases">
        <title>The Musa troglodytarum L. genome provides insights into the mechanism of non-climacteric behaviour and enrichment of carotenoids.</title>
        <authorList>
            <person name="Wang J."/>
        </authorList>
    </citation>
    <scope>NUCLEOTIDE SEQUENCE</scope>
    <source>
        <tissue evidence="2">Leaf</tissue>
    </source>
</reference>
<organism evidence="2 3">
    <name type="scientific">Musa troglodytarum</name>
    <name type="common">fe'i banana</name>
    <dbReference type="NCBI Taxonomy" id="320322"/>
    <lineage>
        <taxon>Eukaryota</taxon>
        <taxon>Viridiplantae</taxon>
        <taxon>Streptophyta</taxon>
        <taxon>Embryophyta</taxon>
        <taxon>Tracheophyta</taxon>
        <taxon>Spermatophyta</taxon>
        <taxon>Magnoliopsida</taxon>
        <taxon>Liliopsida</taxon>
        <taxon>Zingiberales</taxon>
        <taxon>Musaceae</taxon>
        <taxon>Musa</taxon>
    </lineage>
</organism>
<keyword evidence="3" id="KW-1185">Reference proteome</keyword>
<evidence type="ECO:0000313" key="2">
    <source>
        <dbReference type="EMBL" id="URD93169.1"/>
    </source>
</evidence>
<keyword evidence="1" id="KW-1133">Transmembrane helix</keyword>
<keyword evidence="1" id="KW-0472">Membrane</keyword>